<dbReference type="GO" id="GO:0033962">
    <property type="term" value="P:P-body assembly"/>
    <property type="evidence" value="ECO:0007669"/>
    <property type="project" value="TreeGrafter"/>
</dbReference>
<dbReference type="InterPro" id="IPR039900">
    <property type="entry name" value="Pat1-like"/>
</dbReference>
<dbReference type="GO" id="GO:0000932">
    <property type="term" value="C:P-body"/>
    <property type="evidence" value="ECO:0007669"/>
    <property type="project" value="UniProtKB-SubCell"/>
</dbReference>
<evidence type="ECO:0000313" key="3">
    <source>
        <dbReference type="EMBL" id="KAG6418895.1"/>
    </source>
</evidence>
<keyword evidence="2" id="KW-0963">Cytoplasm</keyword>
<dbReference type="AlphaFoldDB" id="A0A8X8XVG5"/>
<keyword evidence="4" id="KW-1185">Reference proteome</keyword>
<gene>
    <name evidence="3" type="ORF">SASPL_121101</name>
</gene>
<sequence>MFVSWPCEKPLEQEPMLAARVTIEDGICLHLDIDDIDSFLQFNHLPDGVAQLKQRKQIFLEELASSFHLIDPLGNNGNAVNLSSKDDLTISSCIHRMELKALAACLASVVCSAEHPPLRPVDPPSAGDGASVVVKSVLATEHLTDPHAADSCSISNRPLLMQAFLTQMTSKENCCWNYAWEGLYLVYSPMLSELALLVLVEYEHAKAAASACGLDGGMVLVVVVPCRISHWWRRITYAGGGGYEVGGAGYAAVECQFMLSK</sequence>
<proteinExistence type="predicted"/>
<evidence type="ECO:0000256" key="1">
    <source>
        <dbReference type="ARBA" id="ARBA00004201"/>
    </source>
</evidence>
<dbReference type="PANTHER" id="PTHR21551">
    <property type="entry name" value="TOPOISOMERASE II-ASSOCIATED PROTEIN PAT1"/>
    <property type="match status" value="1"/>
</dbReference>
<protein>
    <submittedName>
        <fullName evidence="3">Uncharacterized protein</fullName>
    </submittedName>
</protein>
<comment type="caution">
    <text evidence="3">The sequence shown here is derived from an EMBL/GenBank/DDBJ whole genome shotgun (WGS) entry which is preliminary data.</text>
</comment>
<dbReference type="EMBL" id="PNBA02000007">
    <property type="protein sequence ID" value="KAG6418895.1"/>
    <property type="molecule type" value="Genomic_DNA"/>
</dbReference>
<dbReference type="GO" id="GO:0003723">
    <property type="term" value="F:RNA binding"/>
    <property type="evidence" value="ECO:0007669"/>
    <property type="project" value="TreeGrafter"/>
</dbReference>
<organism evidence="3">
    <name type="scientific">Salvia splendens</name>
    <name type="common">Scarlet sage</name>
    <dbReference type="NCBI Taxonomy" id="180675"/>
    <lineage>
        <taxon>Eukaryota</taxon>
        <taxon>Viridiplantae</taxon>
        <taxon>Streptophyta</taxon>
        <taxon>Embryophyta</taxon>
        <taxon>Tracheophyta</taxon>
        <taxon>Spermatophyta</taxon>
        <taxon>Magnoliopsida</taxon>
        <taxon>eudicotyledons</taxon>
        <taxon>Gunneridae</taxon>
        <taxon>Pentapetalae</taxon>
        <taxon>asterids</taxon>
        <taxon>lamiids</taxon>
        <taxon>Lamiales</taxon>
        <taxon>Lamiaceae</taxon>
        <taxon>Nepetoideae</taxon>
        <taxon>Mentheae</taxon>
        <taxon>Salviinae</taxon>
        <taxon>Salvia</taxon>
        <taxon>Salvia subgen. Calosphace</taxon>
        <taxon>core Calosphace</taxon>
    </lineage>
</organism>
<reference evidence="3" key="2">
    <citation type="submission" date="2020-08" db="EMBL/GenBank/DDBJ databases">
        <title>Plant Genome Project.</title>
        <authorList>
            <person name="Zhang R.-G."/>
        </authorList>
    </citation>
    <scope>NUCLEOTIDE SEQUENCE</scope>
    <source>
        <strain evidence="3">Huo1</strain>
        <tissue evidence="3">Leaf</tissue>
    </source>
</reference>
<dbReference type="PANTHER" id="PTHR21551:SF0">
    <property type="entry name" value="PROTEIN ASSOCIATED WITH TOPO II RELATED-1, ISOFORM A"/>
    <property type="match status" value="1"/>
</dbReference>
<evidence type="ECO:0000256" key="2">
    <source>
        <dbReference type="ARBA" id="ARBA00022490"/>
    </source>
</evidence>
<dbReference type="Proteomes" id="UP000298416">
    <property type="component" value="Unassembled WGS sequence"/>
</dbReference>
<reference evidence="3" key="1">
    <citation type="submission" date="2018-01" db="EMBL/GenBank/DDBJ databases">
        <authorList>
            <person name="Mao J.F."/>
        </authorList>
    </citation>
    <scope>NUCLEOTIDE SEQUENCE</scope>
    <source>
        <strain evidence="3">Huo1</strain>
        <tissue evidence="3">Leaf</tissue>
    </source>
</reference>
<dbReference type="GO" id="GO:0000290">
    <property type="term" value="P:deadenylation-dependent decapping of nuclear-transcribed mRNA"/>
    <property type="evidence" value="ECO:0007669"/>
    <property type="project" value="InterPro"/>
</dbReference>
<name>A0A8X8XVG5_SALSN</name>
<accession>A0A8X8XVG5</accession>
<evidence type="ECO:0000313" key="4">
    <source>
        <dbReference type="Proteomes" id="UP000298416"/>
    </source>
</evidence>
<comment type="subcellular location">
    <subcellularLocation>
        <location evidence="1">Cytoplasm</location>
        <location evidence="1">P-body</location>
    </subcellularLocation>
</comment>